<gene>
    <name evidence="3" type="ORF">JKP88DRAFT_272334</name>
</gene>
<accession>A0A835ZJ30</accession>
<keyword evidence="2" id="KW-1133">Transmembrane helix</keyword>
<organism evidence="3 4">
    <name type="scientific">Tribonema minus</name>
    <dbReference type="NCBI Taxonomy" id="303371"/>
    <lineage>
        <taxon>Eukaryota</taxon>
        <taxon>Sar</taxon>
        <taxon>Stramenopiles</taxon>
        <taxon>Ochrophyta</taxon>
        <taxon>PX clade</taxon>
        <taxon>Xanthophyceae</taxon>
        <taxon>Tribonematales</taxon>
        <taxon>Tribonemataceae</taxon>
        <taxon>Tribonema</taxon>
    </lineage>
</organism>
<keyword evidence="2" id="KW-0472">Membrane</keyword>
<sequence>MEQGIQAALIVVAVILFLVICSLYTLFRPRRPRMFTPLELDEIRLRKEEEREAALDEKIQAMQQRKKMHSTNRMMLTARTKTARVVDEEGGADWDEKGRAVYGSAWDEPNDGNLPLRELFNLPDEEIRAAKAQAAQLVEMQTYRQLTVRHTAQPPPTTAAPSPRPHYTSPRPTPPLPVTSSAQQQHPAAEPLMTARANRAAQSRPAYEAPYDDPRFVVPRGSASESLLLGENASGRIMARGALGGALPPTVRDPRFFDVPLEATPMPPPPAARSFVAPPPPQRQQQQVYGAAHVPPNVPRLALGRGGAG</sequence>
<feature type="compositionally biased region" description="Pro residues" evidence="1">
    <location>
        <begin position="153"/>
        <end position="164"/>
    </location>
</feature>
<evidence type="ECO:0000313" key="3">
    <source>
        <dbReference type="EMBL" id="KAG5193034.1"/>
    </source>
</evidence>
<name>A0A835ZJ30_9STRA</name>
<comment type="caution">
    <text evidence="3">The sequence shown here is derived from an EMBL/GenBank/DDBJ whole genome shotgun (WGS) entry which is preliminary data.</text>
</comment>
<dbReference type="EMBL" id="JAFCMP010000001">
    <property type="protein sequence ID" value="KAG5193034.1"/>
    <property type="molecule type" value="Genomic_DNA"/>
</dbReference>
<keyword evidence="2" id="KW-0812">Transmembrane</keyword>
<reference evidence="3" key="1">
    <citation type="submission" date="2021-02" db="EMBL/GenBank/DDBJ databases">
        <title>First Annotated Genome of the Yellow-green Alga Tribonema minus.</title>
        <authorList>
            <person name="Mahan K.M."/>
        </authorList>
    </citation>
    <scope>NUCLEOTIDE SEQUENCE</scope>
    <source>
        <strain evidence="3">UTEX B ZZ1240</strain>
    </source>
</reference>
<dbReference type="Proteomes" id="UP000664859">
    <property type="component" value="Unassembled WGS sequence"/>
</dbReference>
<feature type="transmembrane region" description="Helical" evidence="2">
    <location>
        <begin position="6"/>
        <end position="27"/>
    </location>
</feature>
<evidence type="ECO:0000256" key="2">
    <source>
        <dbReference type="SAM" id="Phobius"/>
    </source>
</evidence>
<evidence type="ECO:0000256" key="1">
    <source>
        <dbReference type="SAM" id="MobiDB-lite"/>
    </source>
</evidence>
<proteinExistence type="predicted"/>
<protein>
    <submittedName>
        <fullName evidence="3">Uncharacterized protein</fullName>
    </submittedName>
</protein>
<dbReference type="AlphaFoldDB" id="A0A835ZJ30"/>
<evidence type="ECO:0000313" key="4">
    <source>
        <dbReference type="Proteomes" id="UP000664859"/>
    </source>
</evidence>
<feature type="region of interest" description="Disordered" evidence="1">
    <location>
        <begin position="266"/>
        <end position="309"/>
    </location>
</feature>
<feature type="compositionally biased region" description="Pro residues" evidence="1">
    <location>
        <begin position="266"/>
        <end position="282"/>
    </location>
</feature>
<feature type="region of interest" description="Disordered" evidence="1">
    <location>
        <begin position="150"/>
        <end position="190"/>
    </location>
</feature>
<keyword evidence="4" id="KW-1185">Reference proteome</keyword>
<dbReference type="OrthoDB" id="205982at2759"/>